<evidence type="ECO:0000256" key="1">
    <source>
        <dbReference type="ARBA" id="ARBA00004429"/>
    </source>
</evidence>
<dbReference type="Proteomes" id="UP000291236">
    <property type="component" value="Chromosome"/>
</dbReference>
<reference evidence="9 10" key="1">
    <citation type="submission" date="2018-12" db="EMBL/GenBank/DDBJ databases">
        <title>Rubrispira sanarue gen. nov., sp., nov., a member of the order Silvanigrellales, isolated from a brackish lake in Hamamatsu Japan.</title>
        <authorList>
            <person name="Maejima Y."/>
            <person name="Iino T."/>
            <person name="Muraguchi Y."/>
            <person name="Fukuda K."/>
            <person name="Nojiri H."/>
            <person name="Ohkuma M."/>
            <person name="Moriuchi R."/>
            <person name="Dohra H."/>
            <person name="Kimbara K."/>
            <person name="Shintani M."/>
        </authorList>
    </citation>
    <scope>NUCLEOTIDE SEQUENCE [LARGE SCALE GENOMIC DNA]</scope>
    <source>
        <strain evidence="9 10">RF1110005</strain>
    </source>
</reference>
<name>A0A4P2VKB8_FLUSA</name>
<sequence>MKSISAPFIERPIASSLIALLITLAGILAFRLLPVSQLPQIEFPTILVQASLPGASPAIMASSVATPLERQLGQISGITEMTSSSTLGNARVILQFDLSRNIDGAARDVQAAIDAAIAKLPTDLPGNPTYRKVNPADAPIMIISLTSNIYSRGEMYDAASTILQQKISQTAGIGQVVVGGGSLPAVRVELNPTALNNYGISLDSVRTTIQNANSNIPKGQIVSGSKSYEIVTNDQIFKAYQYKPLMISYKNGAAVTLDQLGDVVDSVEDLRNHGLTDGKPSIVLILFKQPGANVIETVDLVKTMLPQLNASIPSGMDLTVTLDRTTTIRSSLREVEKTLVIAIALVVFIVFLFLKNIYATFIPSIAVPLSLLGTFAIMYLLNFSLDNLSLMALTISTGFVVDDAIVMLENISRHMEAGMSPKNASLLGAKEVGFTVLSMSISLIAVFIPILLMGGIIGRLFFEFAMTLSISIIVSLIVSLIITPSMCSQLLKPKIKLENNAHKKSFLDNLNNLYATSLHWSLNHKRKILIITIGTIILNIILFIIIPKGFFPQQDTGRIVGSIQADQNISFQNMKIKFEKLVEIIKQDPAVNHVVGYVGGGSKNSGFVFISLKSLEERKISADLIISRMRKATSKLTGVRIYMQAAQDLVIGGRQGNAQFQYTLSADTLNELSSWVDKIMQRLNVLPGIADINTDQLVHGLETFINVNHDLALQYGITASTIDNTLYDAFGQRQVSLMYKEMNQYHIIMEVNPKFWQHPDTLNNIYIQTNSGKVPLSSIAQFSNRSSLLSVNHQDQFPAATLSFNLVPGVALGDSVSLVEKTVKEMNLPPNIRASFQGAAKAFKASLSSEPYLILAAIITIYIILGILYESFIHPITILSTLPSAGVGAFLALILTGTEFSLISLIGIILLIGIVKKNAIMMIDFALQLKRNGDKNSQNAIYKAAIIRFRPIMMTTFAAILGAVPLAFGSGVGSEILKPLGISIIGGLIVSQILTLYTTPVIYLYFEQLSDWLRLKKLRIKGNRNNETEIYKI</sequence>
<keyword evidence="2" id="KW-0813">Transport</keyword>
<dbReference type="Gene3D" id="3.30.70.1440">
    <property type="entry name" value="Multidrug efflux transporter AcrB pore domain"/>
    <property type="match status" value="1"/>
</dbReference>
<dbReference type="GO" id="GO:0042910">
    <property type="term" value="F:xenobiotic transmembrane transporter activity"/>
    <property type="evidence" value="ECO:0007669"/>
    <property type="project" value="TreeGrafter"/>
</dbReference>
<accession>A0A4P2VKB8</accession>
<dbReference type="EMBL" id="AP019368">
    <property type="protein sequence ID" value="BBH53038.1"/>
    <property type="molecule type" value="Genomic_DNA"/>
</dbReference>
<comment type="subcellular location">
    <subcellularLocation>
        <location evidence="1">Cell inner membrane</location>
        <topology evidence="1">Multi-pass membrane protein</topology>
    </subcellularLocation>
</comment>
<keyword evidence="10" id="KW-1185">Reference proteome</keyword>
<dbReference type="SUPFAM" id="SSF82693">
    <property type="entry name" value="Multidrug efflux transporter AcrB pore domain, PN1, PN2, PC1 and PC2 subdomains"/>
    <property type="match status" value="3"/>
</dbReference>
<dbReference type="PANTHER" id="PTHR32063:SF34">
    <property type="entry name" value="MULTIDRUG RESISTANCE PROTEIN MDTC"/>
    <property type="match status" value="1"/>
</dbReference>
<dbReference type="FunFam" id="3.30.70.1430:FF:000001">
    <property type="entry name" value="Efflux pump membrane transporter"/>
    <property type="match status" value="1"/>
</dbReference>
<feature type="transmembrane region" description="Helical" evidence="8">
    <location>
        <begin position="852"/>
        <end position="869"/>
    </location>
</feature>
<evidence type="ECO:0000256" key="7">
    <source>
        <dbReference type="ARBA" id="ARBA00023136"/>
    </source>
</evidence>
<feature type="transmembrane region" description="Helical" evidence="8">
    <location>
        <begin position="432"/>
        <end position="458"/>
    </location>
</feature>
<dbReference type="SUPFAM" id="SSF82714">
    <property type="entry name" value="Multidrug efflux transporter AcrB TolC docking domain, DN and DC subdomains"/>
    <property type="match status" value="2"/>
</dbReference>
<dbReference type="Gene3D" id="3.30.70.1430">
    <property type="entry name" value="Multidrug efflux transporter AcrB pore domain"/>
    <property type="match status" value="2"/>
</dbReference>
<dbReference type="RefSeq" id="WP_130608107.1">
    <property type="nucleotide sequence ID" value="NZ_AP019368.1"/>
</dbReference>
<evidence type="ECO:0000256" key="8">
    <source>
        <dbReference type="SAM" id="Phobius"/>
    </source>
</evidence>
<feature type="transmembrane region" description="Helical" evidence="8">
    <location>
        <begin position="947"/>
        <end position="968"/>
    </location>
</feature>
<dbReference type="Gene3D" id="3.30.70.1320">
    <property type="entry name" value="Multidrug efflux transporter AcrB pore domain like"/>
    <property type="match status" value="1"/>
</dbReference>
<dbReference type="Gene3D" id="3.30.2090.10">
    <property type="entry name" value="Multidrug efflux transporter AcrB TolC docking domain, DN and DC subdomains"/>
    <property type="match status" value="2"/>
</dbReference>
<keyword evidence="5 8" id="KW-0812">Transmembrane</keyword>
<dbReference type="SUPFAM" id="SSF82866">
    <property type="entry name" value="Multidrug efflux transporter AcrB transmembrane domain"/>
    <property type="match status" value="2"/>
</dbReference>
<dbReference type="FunFam" id="1.20.1640.10:FF:000001">
    <property type="entry name" value="Efflux pump membrane transporter"/>
    <property type="match status" value="1"/>
</dbReference>
<gene>
    <name evidence="9" type="ORF">JCM31447_14810</name>
</gene>
<evidence type="ECO:0000256" key="2">
    <source>
        <dbReference type="ARBA" id="ARBA00022448"/>
    </source>
</evidence>
<evidence type="ECO:0000256" key="4">
    <source>
        <dbReference type="ARBA" id="ARBA00022519"/>
    </source>
</evidence>
<keyword evidence="3" id="KW-1003">Cell membrane</keyword>
<evidence type="ECO:0000256" key="6">
    <source>
        <dbReference type="ARBA" id="ARBA00022989"/>
    </source>
</evidence>
<proteinExistence type="predicted"/>
<dbReference type="AlphaFoldDB" id="A0A4P2VKB8"/>
<dbReference type="PANTHER" id="PTHR32063">
    <property type="match status" value="1"/>
</dbReference>
<feature type="transmembrane region" description="Helical" evidence="8">
    <location>
        <begin position="464"/>
        <end position="487"/>
    </location>
</feature>
<feature type="transmembrane region" description="Helical" evidence="8">
    <location>
        <begin position="361"/>
        <end position="382"/>
    </location>
</feature>
<evidence type="ECO:0000256" key="3">
    <source>
        <dbReference type="ARBA" id="ARBA00022475"/>
    </source>
</evidence>
<evidence type="ECO:0000313" key="9">
    <source>
        <dbReference type="EMBL" id="BBH53038.1"/>
    </source>
</evidence>
<dbReference type="GO" id="GO:0005886">
    <property type="term" value="C:plasma membrane"/>
    <property type="evidence" value="ECO:0007669"/>
    <property type="project" value="UniProtKB-SubCell"/>
</dbReference>
<evidence type="ECO:0000256" key="5">
    <source>
        <dbReference type="ARBA" id="ARBA00022692"/>
    </source>
</evidence>
<feature type="transmembrane region" description="Helical" evidence="8">
    <location>
        <begin position="338"/>
        <end position="354"/>
    </location>
</feature>
<evidence type="ECO:0000313" key="10">
    <source>
        <dbReference type="Proteomes" id="UP000291236"/>
    </source>
</evidence>
<dbReference type="InterPro" id="IPR001036">
    <property type="entry name" value="Acrflvin-R"/>
</dbReference>
<organism evidence="9 10">
    <name type="scientific">Fluviispira sanaruensis</name>
    <dbReference type="NCBI Taxonomy" id="2493639"/>
    <lineage>
        <taxon>Bacteria</taxon>
        <taxon>Pseudomonadati</taxon>
        <taxon>Bdellovibrionota</taxon>
        <taxon>Oligoflexia</taxon>
        <taxon>Silvanigrellales</taxon>
        <taxon>Silvanigrellaceae</taxon>
        <taxon>Fluviispira</taxon>
    </lineage>
</organism>
<dbReference type="PRINTS" id="PR00702">
    <property type="entry name" value="ACRIFLAVINRP"/>
</dbReference>
<keyword evidence="7 8" id="KW-0472">Membrane</keyword>
<keyword evidence="6 8" id="KW-1133">Transmembrane helix</keyword>
<dbReference type="InterPro" id="IPR027463">
    <property type="entry name" value="AcrB_DN_DC_subdom"/>
</dbReference>
<dbReference type="Pfam" id="PF00873">
    <property type="entry name" value="ACR_tran"/>
    <property type="match status" value="1"/>
</dbReference>
<protein>
    <submittedName>
        <fullName evidence="9">Multidrug transporter</fullName>
    </submittedName>
</protein>
<feature type="transmembrane region" description="Helical" evidence="8">
    <location>
        <begin position="902"/>
        <end position="927"/>
    </location>
</feature>
<keyword evidence="4" id="KW-0997">Cell inner membrane</keyword>
<dbReference type="OrthoDB" id="9807612at2"/>
<dbReference type="Gene3D" id="1.20.1640.10">
    <property type="entry name" value="Multidrug efflux transporter AcrB transmembrane domain"/>
    <property type="match status" value="2"/>
</dbReference>
<feature type="transmembrane region" description="Helical" evidence="8">
    <location>
        <begin position="528"/>
        <end position="546"/>
    </location>
</feature>
<feature type="transmembrane region" description="Helical" evidence="8">
    <location>
        <begin position="980"/>
        <end position="1006"/>
    </location>
</feature>
<dbReference type="KEGG" id="sbf:JCM31447_14810"/>